<keyword evidence="2" id="KW-0408">Iron</keyword>
<evidence type="ECO:0000256" key="2">
    <source>
        <dbReference type="ARBA" id="ARBA00023004"/>
    </source>
</evidence>
<gene>
    <name evidence="6" type="ORF">CA267_003715</name>
</gene>
<evidence type="ECO:0000259" key="4">
    <source>
        <dbReference type="Pfam" id="PF03781"/>
    </source>
</evidence>
<feature type="domain" description="Sulfatase-modifying factor enzyme-like" evidence="4">
    <location>
        <begin position="186"/>
        <end position="320"/>
    </location>
</feature>
<comment type="pathway">
    <text evidence="3">Amino-acid biosynthesis; ergothioneine biosynthesis.</text>
</comment>
<dbReference type="NCBIfam" id="TIGR03440">
    <property type="entry name" value="egtB_TIGR03440"/>
    <property type="match status" value="1"/>
</dbReference>
<accession>A0A6M4MHP9</accession>
<keyword evidence="7" id="KW-1185">Reference proteome</keyword>
<evidence type="ECO:0000313" key="7">
    <source>
        <dbReference type="Proteomes" id="UP000219285"/>
    </source>
</evidence>
<evidence type="ECO:0000256" key="3">
    <source>
        <dbReference type="ARBA" id="ARBA00037882"/>
    </source>
</evidence>
<dbReference type="Proteomes" id="UP000219285">
    <property type="component" value="Chromosome"/>
</dbReference>
<dbReference type="InterPro" id="IPR042095">
    <property type="entry name" value="SUMF_sf"/>
</dbReference>
<dbReference type="AlphaFoldDB" id="A0A6M4MHP9"/>
<dbReference type="EMBL" id="CP052766">
    <property type="protein sequence ID" value="QJR82721.1"/>
    <property type="molecule type" value="Genomic_DNA"/>
</dbReference>
<dbReference type="InterPro" id="IPR016187">
    <property type="entry name" value="CTDL_fold"/>
</dbReference>
<dbReference type="InterPro" id="IPR051043">
    <property type="entry name" value="Sulfatase_Mod_Factor_Kinase"/>
</dbReference>
<dbReference type="SUPFAM" id="SSF56436">
    <property type="entry name" value="C-type lectin-like"/>
    <property type="match status" value="1"/>
</dbReference>
<evidence type="ECO:0000259" key="5">
    <source>
        <dbReference type="Pfam" id="PF12867"/>
    </source>
</evidence>
<dbReference type="InterPro" id="IPR017806">
    <property type="entry name" value="EgtB"/>
</dbReference>
<dbReference type="OrthoDB" id="9768004at2"/>
<protein>
    <submittedName>
        <fullName evidence="6">Ergothioneine biosynthesis protein EgtB</fullName>
    </submittedName>
</protein>
<feature type="domain" description="DinB-like" evidence="5">
    <location>
        <begin position="20"/>
        <end position="151"/>
    </location>
</feature>
<dbReference type="Pfam" id="PF12867">
    <property type="entry name" value="DinB_2"/>
    <property type="match status" value="1"/>
</dbReference>
<dbReference type="InterPro" id="IPR005532">
    <property type="entry name" value="SUMF_dom"/>
</dbReference>
<dbReference type="KEGG" id="apel:CA267_003715"/>
<name>A0A6M4MHP9_9ALTE</name>
<dbReference type="GO" id="GO:0052699">
    <property type="term" value="P:ergothioneine biosynthetic process"/>
    <property type="evidence" value="ECO:0007669"/>
    <property type="project" value="InterPro"/>
</dbReference>
<reference evidence="7" key="1">
    <citation type="submission" date="2014-12" db="EMBL/GenBank/DDBJ databases">
        <title>Complete genome sequence of a multi-drug resistant Klebsiella pneumoniae.</title>
        <authorList>
            <person name="Hua X."/>
            <person name="Chen Q."/>
            <person name="Li X."/>
            <person name="Feng Y."/>
            <person name="Ruan Z."/>
            <person name="Yu Y."/>
        </authorList>
    </citation>
    <scope>NUCLEOTIDE SEQUENCE [LARGE SCALE GENOMIC DNA]</scope>
    <source>
        <strain evidence="7">5.12</strain>
    </source>
</reference>
<dbReference type="InterPro" id="IPR024775">
    <property type="entry name" value="DinB-like"/>
</dbReference>
<reference evidence="6 7" key="2">
    <citation type="submission" date="2020-04" db="EMBL/GenBank/DDBJ databases">
        <title>Complete genome sequence of Alteromonas pelagimontana 5.12T.</title>
        <authorList>
            <person name="Sinha R.K."/>
            <person name="Krishnan K.P."/>
            <person name="Kurian J.P."/>
        </authorList>
    </citation>
    <scope>NUCLEOTIDE SEQUENCE [LARGE SCALE GENOMIC DNA]</scope>
    <source>
        <strain evidence="6 7">5.12</strain>
    </source>
</reference>
<evidence type="ECO:0000256" key="1">
    <source>
        <dbReference type="ARBA" id="ARBA00023002"/>
    </source>
</evidence>
<dbReference type="Pfam" id="PF03781">
    <property type="entry name" value="FGE-sulfatase"/>
    <property type="match status" value="2"/>
</dbReference>
<keyword evidence="1" id="KW-0560">Oxidoreductase</keyword>
<feature type="domain" description="Sulfatase-modifying factor enzyme-like" evidence="4">
    <location>
        <begin position="346"/>
        <end position="426"/>
    </location>
</feature>
<dbReference type="PANTHER" id="PTHR23150">
    <property type="entry name" value="SULFATASE MODIFYING FACTOR 1, 2"/>
    <property type="match status" value="1"/>
</dbReference>
<proteinExistence type="predicted"/>
<evidence type="ECO:0000313" key="6">
    <source>
        <dbReference type="EMBL" id="QJR82721.1"/>
    </source>
</evidence>
<dbReference type="PANTHER" id="PTHR23150:SF36">
    <property type="entry name" value="HERCYNINE OXYGENASE"/>
    <property type="match status" value="1"/>
</dbReference>
<sequence length="427" mass="49458">MVQQETHTPETRSQTLTRRFLQSRELSLTLCEPLNIEDYGLQAAAEVSPPKWHLAHTSWFYETFILKSYLDNYNCINPRFEILFNSYYQGVGPQFSRPQRGLLSRPTLEEVLEYRKLVETQIVKLIQQQGENQGLLNLVELGINHEQQHQELLLTDIKYCFSFNPLLPAYIDPRKLGADEQASPSKMVSFEGADCITGTESEAFHFDNETPAHKVYINDFKLANRLVTNGEYLEFIEDGGYQDAALWLSDGWDHINREGWKRPLYWHCRDGEWFEYTLHGLLPLQHSTPATHISYYEADAFARWAGKRLPTEFEWERAAGIYPEGRGQCLEHSIEKGCFIPQSAQTKFTLAQMIGDCWEWTSSAYAPYPGYRPLPGAVGEYNGKFMCNQYVLRGGSCVTTSEHIRTTYRNFFYPKDRWQFSGIRLAD</sequence>
<organism evidence="6 7">
    <name type="scientific">Alteromonas pelagimontana</name>
    <dbReference type="NCBI Taxonomy" id="1858656"/>
    <lineage>
        <taxon>Bacteria</taxon>
        <taxon>Pseudomonadati</taxon>
        <taxon>Pseudomonadota</taxon>
        <taxon>Gammaproteobacteria</taxon>
        <taxon>Alteromonadales</taxon>
        <taxon>Alteromonadaceae</taxon>
        <taxon>Alteromonas/Salinimonas group</taxon>
        <taxon>Alteromonas</taxon>
    </lineage>
</organism>
<dbReference type="Gene3D" id="3.90.1580.10">
    <property type="entry name" value="paralog of FGE (formylglycine-generating enzyme)"/>
    <property type="match status" value="1"/>
</dbReference>